<dbReference type="NCBIfam" id="TIGR00251">
    <property type="entry name" value="DUF167 family protein"/>
    <property type="match status" value="1"/>
</dbReference>
<evidence type="ECO:0000256" key="2">
    <source>
        <dbReference type="HAMAP-Rule" id="MF_00634"/>
    </source>
</evidence>
<name>A0A850LIW5_9RHOB</name>
<sequence>MAKPKVKSLPDLSHLARPGQEIALRVTPKAARDSVTLAGEGLRITVTAPPEDGKANEAVRKLLARAMGVAPSRLTLRRGQTARDKTFVYLGG</sequence>
<dbReference type="EMBL" id="JABXIY010000032">
    <property type="protein sequence ID" value="NVK97730.1"/>
    <property type="molecule type" value="Genomic_DNA"/>
</dbReference>
<dbReference type="HAMAP" id="MF_00634">
    <property type="entry name" value="UPF0235"/>
    <property type="match status" value="1"/>
</dbReference>
<dbReference type="Proteomes" id="UP000565723">
    <property type="component" value="Unassembled WGS sequence"/>
</dbReference>
<proteinExistence type="inferred from homology"/>
<evidence type="ECO:0000313" key="4">
    <source>
        <dbReference type="Proteomes" id="UP000565723"/>
    </source>
</evidence>
<dbReference type="AlphaFoldDB" id="A0A850LIW5"/>
<evidence type="ECO:0000256" key="1">
    <source>
        <dbReference type="ARBA" id="ARBA00010364"/>
    </source>
</evidence>
<dbReference type="OMA" id="QANDAVI"/>
<gene>
    <name evidence="3" type="ORF">HW564_12430</name>
</gene>
<dbReference type="InterPro" id="IPR036591">
    <property type="entry name" value="YggU-like_sf"/>
</dbReference>
<comment type="caution">
    <text evidence="3">The sequence shown here is derived from an EMBL/GenBank/DDBJ whole genome shotgun (WGS) entry which is preliminary data.</text>
</comment>
<dbReference type="RefSeq" id="WP_011046686.1">
    <property type="nucleotide sequence ID" value="NZ_CP076685.1"/>
</dbReference>
<organism evidence="3 4">
    <name type="scientific">Ruegeria pomeroyi</name>
    <dbReference type="NCBI Taxonomy" id="89184"/>
    <lineage>
        <taxon>Bacteria</taxon>
        <taxon>Pseudomonadati</taxon>
        <taxon>Pseudomonadota</taxon>
        <taxon>Alphaproteobacteria</taxon>
        <taxon>Rhodobacterales</taxon>
        <taxon>Roseobacteraceae</taxon>
        <taxon>Ruegeria</taxon>
    </lineage>
</organism>
<accession>A0A850LIW5</accession>
<evidence type="ECO:0000313" key="3">
    <source>
        <dbReference type="EMBL" id="NVK97730.1"/>
    </source>
</evidence>
<dbReference type="Gene3D" id="3.30.1200.10">
    <property type="entry name" value="YggU-like"/>
    <property type="match status" value="1"/>
</dbReference>
<protein>
    <recommendedName>
        <fullName evidence="2">UPF0235 protein HW564_12430</fullName>
    </recommendedName>
</protein>
<dbReference type="Pfam" id="PF02594">
    <property type="entry name" value="DUF167"/>
    <property type="match status" value="1"/>
</dbReference>
<comment type="similarity">
    <text evidence="1 2">Belongs to the UPF0235 family.</text>
</comment>
<dbReference type="SMART" id="SM01152">
    <property type="entry name" value="DUF167"/>
    <property type="match status" value="1"/>
</dbReference>
<dbReference type="SUPFAM" id="SSF69786">
    <property type="entry name" value="YggU-like"/>
    <property type="match status" value="1"/>
</dbReference>
<reference evidence="3 4" key="1">
    <citation type="journal article" date="2020" name="Proc. Natl. Acad. Sci. U.S.A.">
        <title>Ecological drivers of bacterial community assembly in synthetic phycospheres.</title>
        <authorList>
            <person name="Fu H."/>
            <person name="Uchimiya M."/>
            <person name="Gore J."/>
            <person name="Moran M.A."/>
        </authorList>
    </citation>
    <scope>NUCLEOTIDE SEQUENCE [LARGE SCALE GENOMIC DNA]</scope>
    <source>
        <strain evidence="3">HF-Din03</strain>
    </source>
</reference>
<dbReference type="InterPro" id="IPR003746">
    <property type="entry name" value="DUF167"/>
</dbReference>